<gene>
    <name evidence="2" type="ORF">G4L40_09955</name>
</gene>
<comment type="caution">
    <text evidence="2">The sequence shown here is derived from an EMBL/GenBank/DDBJ whole genome shotgun (WGS) entry which is preliminary data.</text>
</comment>
<accession>A0ABX0IIB5</accession>
<dbReference type="PANTHER" id="PTHR46401">
    <property type="entry name" value="GLYCOSYLTRANSFERASE WBBK-RELATED"/>
    <property type="match status" value="1"/>
</dbReference>
<keyword evidence="3" id="KW-1185">Reference proteome</keyword>
<sequence>MKILINCSNLRVGGGLQVAHSFLHEIKSNIEHDFLVVLSENLQPQINKDDFGRNFQFVNYSIKPSVAKTVFGRDKKLDDLEHIFQPEVVFSVFGPTYWRPKTKHICGFAKPDYIYKDSPYFKQISLFQKMKLSAMEFFHMSDFKRNNDLLITENPDVTRILAQKVPQKVVTVTNFYNQIFEDESLWDKSIQINESKETLKLLTISANYPHKNLAIIKKVIPVLKNQFPSFQFKFFLTIDRSEFGISETDSLNQNIEFLGKVAINQCPSLYSQCDFLFLPTLLECFSASYCEAMFMQKPILTSNLSFATGICGKAAQYFNPMDENDIANTIYELATNNELQNEIKAFGIPQLKTFDSSQIRAKKYIELITSKDAIKR</sequence>
<proteinExistence type="predicted"/>
<evidence type="ECO:0000313" key="3">
    <source>
        <dbReference type="Proteomes" id="UP000761423"/>
    </source>
</evidence>
<evidence type="ECO:0000313" key="2">
    <source>
        <dbReference type="EMBL" id="NHM05026.1"/>
    </source>
</evidence>
<dbReference type="SUPFAM" id="SSF53756">
    <property type="entry name" value="UDP-Glycosyltransferase/glycogen phosphorylase"/>
    <property type="match status" value="1"/>
</dbReference>
<dbReference type="PANTHER" id="PTHR46401:SF2">
    <property type="entry name" value="GLYCOSYLTRANSFERASE WBBK-RELATED"/>
    <property type="match status" value="1"/>
</dbReference>
<keyword evidence="1" id="KW-0808">Transferase</keyword>
<reference evidence="2 3" key="1">
    <citation type="submission" date="2020-02" db="EMBL/GenBank/DDBJ databases">
        <authorList>
            <person name="Chen W.-M."/>
        </authorList>
    </citation>
    <scope>NUCLEOTIDE SEQUENCE [LARGE SCALE GENOMIC DNA]</scope>
    <source>
        <strain evidence="2 3">TWA-26</strain>
    </source>
</reference>
<evidence type="ECO:0000256" key="1">
    <source>
        <dbReference type="ARBA" id="ARBA00022679"/>
    </source>
</evidence>
<dbReference type="Gene3D" id="3.40.50.2000">
    <property type="entry name" value="Glycogen Phosphorylase B"/>
    <property type="match status" value="1"/>
</dbReference>
<dbReference type="Pfam" id="PF13692">
    <property type="entry name" value="Glyco_trans_1_4"/>
    <property type="match status" value="1"/>
</dbReference>
<name>A0ABX0IIB5_9FLAO</name>
<dbReference type="Proteomes" id="UP000761423">
    <property type="component" value="Unassembled WGS sequence"/>
</dbReference>
<organism evidence="2 3">
    <name type="scientific">Flavobacterium celericrescens</name>
    <dbReference type="NCBI Taxonomy" id="2709780"/>
    <lineage>
        <taxon>Bacteria</taxon>
        <taxon>Pseudomonadati</taxon>
        <taxon>Bacteroidota</taxon>
        <taxon>Flavobacteriia</taxon>
        <taxon>Flavobacteriales</taxon>
        <taxon>Flavobacteriaceae</taxon>
        <taxon>Flavobacterium</taxon>
    </lineage>
</organism>
<dbReference type="EMBL" id="JAAJBV010000007">
    <property type="protein sequence ID" value="NHM05026.1"/>
    <property type="molecule type" value="Genomic_DNA"/>
</dbReference>
<protein>
    <submittedName>
        <fullName evidence="2">Glycosyltransferase family 4 protein</fullName>
    </submittedName>
</protein>
<dbReference type="RefSeq" id="WP_166237051.1">
    <property type="nucleotide sequence ID" value="NZ_JAAJBV010000007.1"/>
</dbReference>